<keyword evidence="4" id="KW-1185">Reference proteome</keyword>
<organism evidence="3 4">
    <name type="scientific">Sphagnum jensenii</name>
    <dbReference type="NCBI Taxonomy" id="128206"/>
    <lineage>
        <taxon>Eukaryota</taxon>
        <taxon>Viridiplantae</taxon>
        <taxon>Streptophyta</taxon>
        <taxon>Embryophyta</taxon>
        <taxon>Bryophyta</taxon>
        <taxon>Sphagnophytina</taxon>
        <taxon>Sphagnopsida</taxon>
        <taxon>Sphagnales</taxon>
        <taxon>Sphagnaceae</taxon>
        <taxon>Sphagnum</taxon>
    </lineage>
</organism>
<sequence>MKQKVNHLLPPCIAASETGPGIADDAAETPGLPGLRKSKVAKQSSDGNTEGIPGPIRPASQTGQQSVILDGNKLIRQNSNRDRNNRKSKGSKGLLLSASTGISIPWSSVEDQAILVLVHDLSPNWELVSDVLSCNSQLKGIYRKPHQCRERHKFLFERLGTDIQENSHDLSPLQPSNAQPAGIPKGNNARVLLQQIHGAVEEDTLKVHLEQIVLTWEKLCPQKATDAQEQKFPATPHPSHGIAISQFCTGGPPNPLDLCDRVIANGEIPPHSLTMQAHSPHGNGPALPSGGLHRGASMWPPSSAMPPGLPGSNGIPLGPLMGLSSAAINAAAARDAQHFTAILLSLEETNRLQMATTGPLSAYNRRLQQQAVSATTGLPVLGGLPNPSDLSLLPTSTAAGMLGGLNRSMSLPRSGLPGMGSAPVSSTGAAGLCTMLPPGGVNMVSSGSLPSGSVSGQFLTCRMRDALQQLQMGACSEEQQMQLLQQLQNEASQGDTQAAAALISLKSDMAMVSSPPQSFSGQHQQQQHQALQQRNQLQQQLQLQNLQTQQHQQAWQVQVAHAKEHQRQQQFQKQKQLLGAIPTLPQPQLHTPNPQHQQMLEFPHQPYMSGLSSQHMAPQSQHIISQQSHILQKQLVERQQIGGPSQVPQSSPPSSSLQSAPVSPAGPQSSSHMCQQQQQPLSQKNQITGHIPQIAGPAKLEQAKHFQKQQQASPVSKGLSCEPMQGLPQSTNTLTGNVSIGCNQMPGDLSGQPGLHPLQQAQRVLQAQGQMQSGKLQPWSQQGVSGHQLQSQGAQLQGAQSQGLDFVPGHQKEHQHQQGVQVVVPKQQYTPLFHQQAQPAPLTQQSAAQQQLPLSALILQSQLQPPALGQQQSQEKQCHQMQQQQEPPPQRRSLLLKLPY</sequence>
<dbReference type="PROSITE" id="PS50090">
    <property type="entry name" value="MYB_LIKE"/>
    <property type="match status" value="1"/>
</dbReference>
<evidence type="ECO:0000313" key="3">
    <source>
        <dbReference type="EMBL" id="CAK9860874.1"/>
    </source>
</evidence>
<feature type="region of interest" description="Disordered" evidence="1">
    <location>
        <begin position="863"/>
        <end position="900"/>
    </location>
</feature>
<feature type="region of interest" description="Disordered" evidence="1">
    <location>
        <begin position="772"/>
        <end position="801"/>
    </location>
</feature>
<feature type="region of interest" description="Disordered" evidence="1">
    <location>
        <begin position="607"/>
        <end position="686"/>
    </location>
</feature>
<dbReference type="PANTHER" id="PTHR46774:SF3">
    <property type="entry name" value="CHROMATIN MODIFICATION-RELATED PROTEIN EAF1 A-RELATED"/>
    <property type="match status" value="1"/>
</dbReference>
<reference evidence="3" key="1">
    <citation type="submission" date="2024-03" db="EMBL/GenBank/DDBJ databases">
        <authorList>
            <consortium name="ELIXIR-Norway"/>
            <consortium name="Elixir Norway"/>
        </authorList>
    </citation>
    <scope>NUCLEOTIDE SEQUENCE</scope>
</reference>
<feature type="compositionally biased region" description="Low complexity" evidence="1">
    <location>
        <begin position="644"/>
        <end position="686"/>
    </location>
</feature>
<feature type="region of interest" description="Disordered" evidence="1">
    <location>
        <begin position="512"/>
        <end position="533"/>
    </location>
</feature>
<evidence type="ECO:0000256" key="1">
    <source>
        <dbReference type="SAM" id="MobiDB-lite"/>
    </source>
</evidence>
<dbReference type="CDD" id="cd00167">
    <property type="entry name" value="SANT"/>
    <property type="match status" value="1"/>
</dbReference>
<dbReference type="InterPro" id="IPR044798">
    <property type="entry name" value="EAF1A/B"/>
</dbReference>
<feature type="compositionally biased region" description="Low complexity" evidence="1">
    <location>
        <begin position="522"/>
        <end position="533"/>
    </location>
</feature>
<feature type="compositionally biased region" description="Low complexity" evidence="1">
    <location>
        <begin position="863"/>
        <end position="885"/>
    </location>
</feature>
<dbReference type="InterPro" id="IPR001005">
    <property type="entry name" value="SANT/Myb"/>
</dbReference>
<proteinExistence type="predicted"/>
<dbReference type="PANTHER" id="PTHR46774">
    <property type="entry name" value="CHROMATIN MODIFICATION-RELATED PROTEIN EAF1 A-RELATED"/>
    <property type="match status" value="1"/>
</dbReference>
<name>A0ABP1AEC3_9BRYO</name>
<gene>
    <name evidence="3" type="ORF">CSSPJE1EN2_LOCUS3869</name>
</gene>
<dbReference type="Proteomes" id="UP001497522">
    <property type="component" value="Chromosome 11"/>
</dbReference>
<feature type="compositionally biased region" description="Low complexity" evidence="1">
    <location>
        <begin position="788"/>
        <end position="801"/>
    </location>
</feature>
<feature type="compositionally biased region" description="Polar residues" evidence="1">
    <location>
        <begin position="773"/>
        <end position="787"/>
    </location>
</feature>
<accession>A0ABP1AEC3</accession>
<feature type="compositionally biased region" description="Low complexity" evidence="1">
    <location>
        <begin position="619"/>
        <end position="634"/>
    </location>
</feature>
<evidence type="ECO:0000259" key="2">
    <source>
        <dbReference type="PROSITE" id="PS50090"/>
    </source>
</evidence>
<feature type="region of interest" description="Disordered" evidence="1">
    <location>
        <begin position="1"/>
        <end position="92"/>
    </location>
</feature>
<evidence type="ECO:0000313" key="4">
    <source>
        <dbReference type="Proteomes" id="UP001497522"/>
    </source>
</evidence>
<protein>
    <recommendedName>
        <fullName evidence="2">Myb-like domain-containing protein</fullName>
    </recommendedName>
</protein>
<feature type="domain" description="Myb-like" evidence="2">
    <location>
        <begin position="105"/>
        <end position="156"/>
    </location>
</feature>
<feature type="region of interest" description="Disordered" evidence="1">
    <location>
        <begin position="700"/>
        <end position="720"/>
    </location>
</feature>
<dbReference type="EMBL" id="OZ023712">
    <property type="protein sequence ID" value="CAK9860874.1"/>
    <property type="molecule type" value="Genomic_DNA"/>
</dbReference>